<feature type="compositionally biased region" description="Polar residues" evidence="9">
    <location>
        <begin position="440"/>
        <end position="452"/>
    </location>
</feature>
<dbReference type="Pfam" id="PF01080">
    <property type="entry name" value="Presenilin"/>
    <property type="match status" value="1"/>
</dbReference>
<organism evidence="10 11">
    <name type="scientific">Modicella reniformis</name>
    <dbReference type="NCBI Taxonomy" id="1440133"/>
    <lineage>
        <taxon>Eukaryota</taxon>
        <taxon>Fungi</taxon>
        <taxon>Fungi incertae sedis</taxon>
        <taxon>Mucoromycota</taxon>
        <taxon>Mortierellomycotina</taxon>
        <taxon>Mortierellomycetes</taxon>
        <taxon>Mortierellales</taxon>
        <taxon>Mortierellaceae</taxon>
        <taxon>Modicella</taxon>
    </lineage>
</organism>
<sequence>MKDRCREQEPKSTTTSLASPVVLLDGSSVQPARVFDIALRNVKLRTGGYTIENTLGDEADNIRAVANQPRRRPREPRRRPRMTAEQQAAYEEAERIADMKFYMLQIYKIIKPVVVCIFLSIMWVKISMAGSDYRPTQSTYTVYRESPNSTVSQNILGSLANAGIIIAQIVVVTIIIVMLFKRGHIKVLIGFFMVVVAMLLGFMGYILILNLVQVLRIPLDYLTMSFALWNFAATGLVSVFWKGPMWLQQVYLTFMSSLMAFSLTGLAEWTTWMLLILLVVWDLIAVLCPFGPLKILVESSRNQNQEVPALLYTVNAVWFMASPPDSIMDRKKIQPKNGAEVDSVATDEQSGSRVEQNAGHSRIIGREGGASFSSSHTSALDASFGVSVAASRSSSTIALVPSTINRSAGDRDTIELRERTPSAGSNSPRGEGGSPSSGRAQSTSAERAQTSDARIREQAEDVRNEGEADEDDDEDGGGLKLGLGDFVFYSVLIARAAMFDWVTTMCCTVAVLT</sequence>
<dbReference type="PRINTS" id="PR01072">
    <property type="entry name" value="PRESENILIN"/>
</dbReference>
<feature type="transmembrane region" description="Helical" evidence="8">
    <location>
        <begin position="221"/>
        <end position="241"/>
    </location>
</feature>
<keyword evidence="8" id="KW-0378">Hydrolase</keyword>
<dbReference type="GO" id="GO:0006509">
    <property type="term" value="P:membrane protein ectodomain proteolysis"/>
    <property type="evidence" value="ECO:0007669"/>
    <property type="project" value="TreeGrafter"/>
</dbReference>
<dbReference type="Proteomes" id="UP000749646">
    <property type="component" value="Unassembled WGS sequence"/>
</dbReference>
<dbReference type="GO" id="GO:0005789">
    <property type="term" value="C:endoplasmic reticulum membrane"/>
    <property type="evidence" value="ECO:0007669"/>
    <property type="project" value="UniProtKB-SubCell"/>
</dbReference>
<evidence type="ECO:0000313" key="10">
    <source>
        <dbReference type="EMBL" id="KAF9954140.1"/>
    </source>
</evidence>
<dbReference type="AlphaFoldDB" id="A0A9P6J1Y4"/>
<dbReference type="PANTHER" id="PTHR10202">
    <property type="entry name" value="PRESENILIN"/>
    <property type="match status" value="1"/>
</dbReference>
<evidence type="ECO:0000256" key="7">
    <source>
        <dbReference type="ARBA" id="ARBA00023136"/>
    </source>
</evidence>
<gene>
    <name evidence="10" type="primary">PSEN1</name>
    <name evidence="10" type="ORF">BGZ65_004215</name>
</gene>
<comment type="subcellular location">
    <subcellularLocation>
        <location evidence="8">Endoplasmic reticulum membrane</location>
        <topology evidence="8">Multi-pass membrane protein</topology>
    </subcellularLocation>
    <subcellularLocation>
        <location evidence="8">Golgi apparatus membrane</location>
        <topology evidence="8">Multi-pass membrane protein</topology>
    </subcellularLocation>
</comment>
<feature type="compositionally biased region" description="Basic and acidic residues" evidence="9">
    <location>
        <begin position="408"/>
        <end position="420"/>
    </location>
</feature>
<evidence type="ECO:0000256" key="3">
    <source>
        <dbReference type="ARBA" id="ARBA00022824"/>
    </source>
</evidence>
<keyword evidence="7 8" id="KW-0472">Membrane</keyword>
<dbReference type="SMART" id="SM00730">
    <property type="entry name" value="PSN"/>
    <property type="match status" value="1"/>
</dbReference>
<dbReference type="GO" id="GO:0070765">
    <property type="term" value="C:gamma-secretase complex"/>
    <property type="evidence" value="ECO:0007669"/>
    <property type="project" value="TreeGrafter"/>
</dbReference>
<protein>
    <recommendedName>
        <fullName evidence="8">Presenilin</fullName>
        <ecNumber evidence="8">3.4.23.-</ecNumber>
    </recommendedName>
</protein>
<comment type="function">
    <text evidence="8">Probable subunit of the gamma-secretase complex, an endoprotease complex that catalyzes the intramembrane cleavage of integral membrane proteins such as Notch receptors.</text>
</comment>
<dbReference type="GO" id="GO:0000139">
    <property type="term" value="C:Golgi membrane"/>
    <property type="evidence" value="ECO:0007669"/>
    <property type="project" value="UniProtKB-SubCell"/>
</dbReference>
<comment type="similarity">
    <text evidence="1 8">Belongs to the peptidase A22A family.</text>
</comment>
<evidence type="ECO:0000256" key="4">
    <source>
        <dbReference type="ARBA" id="ARBA00022976"/>
    </source>
</evidence>
<feature type="compositionally biased region" description="Polar residues" evidence="9">
    <location>
        <begin position="346"/>
        <end position="359"/>
    </location>
</feature>
<dbReference type="InterPro" id="IPR001108">
    <property type="entry name" value="Peptidase_A22A"/>
</dbReference>
<feature type="region of interest" description="Disordered" evidence="9">
    <location>
        <begin position="338"/>
        <end position="376"/>
    </location>
</feature>
<feature type="region of interest" description="Disordered" evidence="9">
    <location>
        <begin position="408"/>
        <end position="477"/>
    </location>
</feature>
<feature type="non-terminal residue" evidence="10">
    <location>
        <position position="1"/>
    </location>
</feature>
<dbReference type="EMBL" id="JAAAHW010006850">
    <property type="protein sequence ID" value="KAF9954140.1"/>
    <property type="molecule type" value="Genomic_DNA"/>
</dbReference>
<proteinExistence type="inferred from homology"/>
<feature type="compositionally biased region" description="Acidic residues" evidence="9">
    <location>
        <begin position="467"/>
        <end position="476"/>
    </location>
</feature>
<evidence type="ECO:0000256" key="8">
    <source>
        <dbReference type="RuleBase" id="RU361148"/>
    </source>
</evidence>
<dbReference type="GO" id="GO:0042500">
    <property type="term" value="F:aspartic endopeptidase activity, intramembrane cleaving"/>
    <property type="evidence" value="ECO:0007669"/>
    <property type="project" value="InterPro"/>
</dbReference>
<dbReference type="GO" id="GO:0016485">
    <property type="term" value="P:protein processing"/>
    <property type="evidence" value="ECO:0007669"/>
    <property type="project" value="InterPro"/>
</dbReference>
<dbReference type="EC" id="3.4.23.-" evidence="8"/>
<evidence type="ECO:0000256" key="1">
    <source>
        <dbReference type="ARBA" id="ARBA00008604"/>
    </source>
</evidence>
<keyword evidence="8" id="KW-0645">Protease</keyword>
<keyword evidence="5 8" id="KW-1133">Transmembrane helix</keyword>
<evidence type="ECO:0000256" key="6">
    <source>
        <dbReference type="ARBA" id="ARBA00023034"/>
    </source>
</evidence>
<reference evidence="10" key="1">
    <citation type="journal article" date="2020" name="Fungal Divers.">
        <title>Resolving the Mortierellaceae phylogeny through synthesis of multi-gene phylogenetics and phylogenomics.</title>
        <authorList>
            <person name="Vandepol N."/>
            <person name="Liber J."/>
            <person name="Desiro A."/>
            <person name="Na H."/>
            <person name="Kennedy M."/>
            <person name="Barry K."/>
            <person name="Grigoriev I.V."/>
            <person name="Miller A.N."/>
            <person name="O'Donnell K."/>
            <person name="Stajich J.E."/>
            <person name="Bonito G."/>
        </authorList>
    </citation>
    <scope>NUCLEOTIDE SEQUENCE</scope>
    <source>
        <strain evidence="10">MES-2147</strain>
    </source>
</reference>
<keyword evidence="2 8" id="KW-0812">Transmembrane</keyword>
<feature type="transmembrane region" description="Helical" evidence="8">
    <location>
        <begin position="187"/>
        <end position="209"/>
    </location>
</feature>
<keyword evidence="4 8" id="KW-0914">Notch signaling pathway</keyword>
<dbReference type="Gene3D" id="1.10.472.100">
    <property type="entry name" value="Presenilin"/>
    <property type="match status" value="1"/>
</dbReference>
<keyword evidence="11" id="KW-1185">Reference proteome</keyword>
<accession>A0A9P6J1Y4</accession>
<comment type="domain">
    <text evidence="8">The PAL motif is required for normal active site conformation.</text>
</comment>
<keyword evidence="6 8" id="KW-0333">Golgi apparatus</keyword>
<feature type="transmembrane region" description="Helical" evidence="8">
    <location>
        <begin position="109"/>
        <end position="126"/>
    </location>
</feature>
<feature type="transmembrane region" description="Helical" evidence="8">
    <location>
        <begin position="273"/>
        <end position="293"/>
    </location>
</feature>
<feature type="compositionally biased region" description="Basic and acidic residues" evidence="9">
    <location>
        <begin position="453"/>
        <end position="466"/>
    </location>
</feature>
<dbReference type="InterPro" id="IPR042524">
    <property type="entry name" value="Presenilin_C"/>
</dbReference>
<evidence type="ECO:0000256" key="9">
    <source>
        <dbReference type="SAM" id="MobiDB-lite"/>
    </source>
</evidence>
<evidence type="ECO:0000256" key="5">
    <source>
        <dbReference type="ARBA" id="ARBA00022989"/>
    </source>
</evidence>
<comment type="caution">
    <text evidence="10">The sequence shown here is derived from an EMBL/GenBank/DDBJ whole genome shotgun (WGS) entry which is preliminary data.</text>
</comment>
<name>A0A9P6J1Y4_9FUNG</name>
<feature type="transmembrane region" description="Helical" evidence="8">
    <location>
        <begin position="250"/>
        <end position="267"/>
    </location>
</feature>
<dbReference type="PANTHER" id="PTHR10202:SF13">
    <property type="entry name" value="PRESENILIN HOMOLOG"/>
    <property type="match status" value="1"/>
</dbReference>
<evidence type="ECO:0000256" key="2">
    <source>
        <dbReference type="ARBA" id="ARBA00022692"/>
    </source>
</evidence>
<dbReference type="InterPro" id="IPR006639">
    <property type="entry name" value="Preselin/SPP"/>
</dbReference>
<evidence type="ECO:0000313" key="11">
    <source>
        <dbReference type="Proteomes" id="UP000749646"/>
    </source>
</evidence>
<keyword evidence="3 8" id="KW-0256">Endoplasmic reticulum</keyword>
<comment type="subunit">
    <text evidence="8">Homodimer.</text>
</comment>
<feature type="transmembrane region" description="Helical" evidence="8">
    <location>
        <begin position="155"/>
        <end position="180"/>
    </location>
</feature>
<dbReference type="OrthoDB" id="432970at2759"/>